<sequence length="388" mass="42669">MFAEKASRPAISVVLGSASALKFGRRLHTSTVKRPAVLNGPRSRRQFPSQLALNRPQTRPFLTSLPTFLVPPVVFTGLLLALWTYKCLMTVIFQEKILYMSYMPPRTRSETIEDYAATCKPVEWKEHRIQSLDGTDIALAVGSIPRKDVEAVPGKEVVICYFQGNGGSTPPRLPLLSNTIKLVQSRAGESVRFTLVALSYRGYWTSSGRATEPGIKLDAQATLAWIKATHPNASIVIWGQSLGAGVACAAAAQHVTQEGGLPIQGLVLETPFTSVKSMLLALYPERWLPYRYLSGFLRSHWDSEAALRRVSGEGARKPPLVLLVAATRDEVVPAEEAEKIQKVCEDAKLVIKRVNVIGALHNEATTRREGQEAVARFILETNETTDIP</sequence>
<reference evidence="3 4" key="1">
    <citation type="journal article" date="2020" name="Microbiol. Resour. Announc.">
        <title>Draft Genome Sequence of a Cladosporium Species Isolated from the Mesophotic Ascidian Didemnum maculosum.</title>
        <authorList>
            <person name="Gioti A."/>
            <person name="Siaperas R."/>
            <person name="Nikolaivits E."/>
            <person name="Le Goff G."/>
            <person name="Ouazzani J."/>
            <person name="Kotoulas G."/>
            <person name="Topakas E."/>
        </authorList>
    </citation>
    <scope>NUCLEOTIDE SEQUENCE [LARGE SCALE GENOMIC DNA]</scope>
    <source>
        <strain evidence="3 4">TM138-S3</strain>
    </source>
</reference>
<dbReference type="Gene3D" id="3.40.50.1820">
    <property type="entry name" value="alpha/beta hydrolase"/>
    <property type="match status" value="1"/>
</dbReference>
<organism evidence="3 4">
    <name type="scientific">Cladosporium halotolerans</name>
    <dbReference type="NCBI Taxonomy" id="1052096"/>
    <lineage>
        <taxon>Eukaryota</taxon>
        <taxon>Fungi</taxon>
        <taxon>Dikarya</taxon>
        <taxon>Ascomycota</taxon>
        <taxon>Pezizomycotina</taxon>
        <taxon>Dothideomycetes</taxon>
        <taxon>Dothideomycetidae</taxon>
        <taxon>Cladosporiales</taxon>
        <taxon>Cladosporiaceae</taxon>
        <taxon>Cladosporium</taxon>
    </lineage>
</organism>
<evidence type="ECO:0000256" key="1">
    <source>
        <dbReference type="SAM" id="Phobius"/>
    </source>
</evidence>
<dbReference type="SUPFAM" id="SSF53474">
    <property type="entry name" value="alpha/beta-Hydrolases"/>
    <property type="match status" value="1"/>
</dbReference>
<keyword evidence="1" id="KW-0812">Transmembrane</keyword>
<name>A0AB34KCW0_9PEZI</name>
<comment type="caution">
    <text evidence="3">The sequence shown here is derived from an EMBL/GenBank/DDBJ whole genome shotgun (WGS) entry which is preliminary data.</text>
</comment>
<gene>
    <name evidence="3" type="ORF">WHR41_08382</name>
</gene>
<keyword evidence="1" id="KW-1133">Transmembrane helix</keyword>
<dbReference type="GeneID" id="96009824"/>
<dbReference type="Pfam" id="PF00561">
    <property type="entry name" value="Abhydrolase_1"/>
    <property type="match status" value="1"/>
</dbReference>
<dbReference type="GO" id="GO:0016020">
    <property type="term" value="C:membrane"/>
    <property type="evidence" value="ECO:0007669"/>
    <property type="project" value="TreeGrafter"/>
</dbReference>
<accession>A0AB34KCW0</accession>
<dbReference type="PANTHER" id="PTHR12277:SF64">
    <property type="entry name" value="SUPERFAMILY HYDROLASE, PUTATIVE (AFU_ORTHOLOGUE AFUA_3G01760)-RELATED"/>
    <property type="match status" value="1"/>
</dbReference>
<evidence type="ECO:0000313" key="4">
    <source>
        <dbReference type="Proteomes" id="UP000803884"/>
    </source>
</evidence>
<keyword evidence="4" id="KW-1185">Reference proteome</keyword>
<dbReference type="GO" id="GO:0008474">
    <property type="term" value="F:palmitoyl-(protein) hydrolase activity"/>
    <property type="evidence" value="ECO:0007669"/>
    <property type="project" value="TreeGrafter"/>
</dbReference>
<dbReference type="AlphaFoldDB" id="A0AB34KCW0"/>
<dbReference type="RefSeq" id="XP_069226001.1">
    <property type="nucleotide sequence ID" value="XM_069376986.1"/>
</dbReference>
<evidence type="ECO:0000259" key="2">
    <source>
        <dbReference type="Pfam" id="PF00561"/>
    </source>
</evidence>
<dbReference type="InterPro" id="IPR000073">
    <property type="entry name" value="AB_hydrolase_1"/>
</dbReference>
<evidence type="ECO:0000313" key="3">
    <source>
        <dbReference type="EMBL" id="KAL1582894.1"/>
    </source>
</evidence>
<dbReference type="InterPro" id="IPR029058">
    <property type="entry name" value="AB_hydrolase_fold"/>
</dbReference>
<protein>
    <recommendedName>
        <fullName evidence="2">AB hydrolase-1 domain-containing protein</fullName>
    </recommendedName>
</protein>
<keyword evidence="1" id="KW-0472">Membrane</keyword>
<dbReference type="Proteomes" id="UP000803884">
    <property type="component" value="Unassembled WGS sequence"/>
</dbReference>
<dbReference type="PANTHER" id="PTHR12277">
    <property type="entry name" value="ALPHA/BETA HYDROLASE DOMAIN-CONTAINING PROTEIN"/>
    <property type="match status" value="1"/>
</dbReference>
<feature type="transmembrane region" description="Helical" evidence="1">
    <location>
        <begin position="69"/>
        <end position="93"/>
    </location>
</feature>
<proteinExistence type="predicted"/>
<feature type="domain" description="AB hydrolase-1" evidence="2">
    <location>
        <begin position="186"/>
        <end position="297"/>
    </location>
</feature>
<dbReference type="EMBL" id="JAAQHG020000042">
    <property type="protein sequence ID" value="KAL1582894.1"/>
    <property type="molecule type" value="Genomic_DNA"/>
</dbReference>